<gene>
    <name evidence="3" type="ORF">ETAA1_00840</name>
</gene>
<feature type="transmembrane region" description="Helical" evidence="2">
    <location>
        <begin position="12"/>
        <end position="34"/>
    </location>
</feature>
<evidence type="ECO:0000313" key="4">
    <source>
        <dbReference type="Proteomes" id="UP000319576"/>
    </source>
</evidence>
<feature type="compositionally biased region" description="Low complexity" evidence="1">
    <location>
        <begin position="330"/>
        <end position="340"/>
    </location>
</feature>
<sequence length="485" mass="45161">MRLNRTRRGGFTILEVMLASLIAIFLLAALYFAMDITLRRTTMSREALDADNLSRAAFNRINLDLASALGPLPPKSGGNSAAGTPPPASDGGMSADMSGMTTGDPAAAAAPMADPAAALPAADGSTPAPADDGAAEATVAAPKAADISFQAGVVGTDKTLTIYASGLPSSLAFTGELAAPTAAQTSSDLRRITYWLRSGGGLCRQERAWVTADGVRNSSDPDLSDEDGDTLVDEVTDVTFEYFDGAGWVTSWDGSTPAADGVSPTGPPRAIRVTLTFEVPSNRPGQPPQSKTAVQVIRVPAAPGPVTPEMVEPSTDSGAVTPDTGSSTDPAAQGATPAAGGAAGAGGAGGAGGMGPGGMGGRGGQGGGPGGAGGMGPGGGRGGQGGGPAGGGGMGPGGGAGGRGGQAGGAMGGPGGAGGARGGQGGGPGGGGAGGAGPGGAGGARGAAPGGAGGARGGAGGAAPGGAGGARGGAGGAAGGARGGR</sequence>
<feature type="compositionally biased region" description="Low complexity" evidence="1">
    <location>
        <begin position="104"/>
        <end position="137"/>
    </location>
</feature>
<dbReference type="InterPro" id="IPR045584">
    <property type="entry name" value="Pilin-like"/>
</dbReference>
<evidence type="ECO:0000256" key="2">
    <source>
        <dbReference type="SAM" id="Phobius"/>
    </source>
</evidence>
<feature type="compositionally biased region" description="Gly residues" evidence="1">
    <location>
        <begin position="341"/>
        <end position="485"/>
    </location>
</feature>
<accession>A0A517XL15</accession>
<dbReference type="RefSeq" id="WP_202920555.1">
    <property type="nucleotide sequence ID" value="NZ_CP036273.1"/>
</dbReference>
<evidence type="ECO:0000256" key="1">
    <source>
        <dbReference type="SAM" id="MobiDB-lite"/>
    </source>
</evidence>
<keyword evidence="2" id="KW-1133">Transmembrane helix</keyword>
<keyword evidence="2" id="KW-0812">Transmembrane</keyword>
<reference evidence="3 4" key="1">
    <citation type="submission" date="2019-02" db="EMBL/GenBank/DDBJ databases">
        <title>Deep-cultivation of Planctomycetes and their phenomic and genomic characterization uncovers novel biology.</title>
        <authorList>
            <person name="Wiegand S."/>
            <person name="Jogler M."/>
            <person name="Boedeker C."/>
            <person name="Pinto D."/>
            <person name="Vollmers J."/>
            <person name="Rivas-Marin E."/>
            <person name="Kohn T."/>
            <person name="Peeters S.H."/>
            <person name="Heuer A."/>
            <person name="Rast P."/>
            <person name="Oberbeckmann S."/>
            <person name="Bunk B."/>
            <person name="Jeske O."/>
            <person name="Meyerdierks A."/>
            <person name="Storesund J.E."/>
            <person name="Kallscheuer N."/>
            <person name="Luecker S."/>
            <person name="Lage O.M."/>
            <person name="Pohl T."/>
            <person name="Merkel B.J."/>
            <person name="Hornburger P."/>
            <person name="Mueller R.-W."/>
            <person name="Bruemmer F."/>
            <person name="Labrenz M."/>
            <person name="Spormann A.M."/>
            <person name="Op den Camp H."/>
            <person name="Overmann J."/>
            <person name="Amann R."/>
            <person name="Jetten M.S.M."/>
            <person name="Mascher T."/>
            <person name="Medema M.H."/>
            <person name="Devos D.P."/>
            <person name="Kaster A.-K."/>
            <person name="Ovreas L."/>
            <person name="Rohde M."/>
            <person name="Galperin M.Y."/>
            <person name="Jogler C."/>
        </authorList>
    </citation>
    <scope>NUCLEOTIDE SEQUENCE [LARGE SCALE GENOMIC DNA]</scope>
    <source>
        <strain evidence="3 4">ETA_A1</strain>
    </source>
</reference>
<dbReference type="KEGG" id="uli:ETAA1_00840"/>
<dbReference type="Pfam" id="PF11612">
    <property type="entry name" value="T2SSJ"/>
    <property type="match status" value="1"/>
</dbReference>
<organism evidence="3 4">
    <name type="scientific">Urbifossiella limnaea</name>
    <dbReference type="NCBI Taxonomy" id="2528023"/>
    <lineage>
        <taxon>Bacteria</taxon>
        <taxon>Pseudomonadati</taxon>
        <taxon>Planctomycetota</taxon>
        <taxon>Planctomycetia</taxon>
        <taxon>Gemmatales</taxon>
        <taxon>Gemmataceae</taxon>
        <taxon>Urbifossiella</taxon>
    </lineage>
</organism>
<feature type="compositionally biased region" description="Polar residues" evidence="1">
    <location>
        <begin position="314"/>
        <end position="329"/>
    </location>
</feature>
<dbReference type="Proteomes" id="UP000319576">
    <property type="component" value="Chromosome"/>
</dbReference>
<keyword evidence="4" id="KW-1185">Reference proteome</keyword>
<keyword evidence="2" id="KW-0472">Membrane</keyword>
<name>A0A517XL15_9BACT</name>
<evidence type="ECO:0000313" key="3">
    <source>
        <dbReference type="EMBL" id="QDU18201.1"/>
    </source>
</evidence>
<feature type="region of interest" description="Disordered" evidence="1">
    <location>
        <begin position="303"/>
        <end position="485"/>
    </location>
</feature>
<feature type="region of interest" description="Disordered" evidence="1">
    <location>
        <begin position="72"/>
        <end position="137"/>
    </location>
</feature>
<dbReference type="AlphaFoldDB" id="A0A517XL15"/>
<dbReference type="SUPFAM" id="SSF54523">
    <property type="entry name" value="Pili subunits"/>
    <property type="match status" value="1"/>
</dbReference>
<dbReference type="GO" id="GO:0015628">
    <property type="term" value="P:protein secretion by the type II secretion system"/>
    <property type="evidence" value="ECO:0007669"/>
    <property type="project" value="InterPro"/>
</dbReference>
<proteinExistence type="predicted"/>
<dbReference type="GO" id="GO:0015627">
    <property type="term" value="C:type II protein secretion system complex"/>
    <property type="evidence" value="ECO:0007669"/>
    <property type="project" value="InterPro"/>
</dbReference>
<dbReference type="InterPro" id="IPR010055">
    <property type="entry name" value="T2SS_protein-GspJ"/>
</dbReference>
<dbReference type="EMBL" id="CP036273">
    <property type="protein sequence ID" value="QDU18201.1"/>
    <property type="molecule type" value="Genomic_DNA"/>
</dbReference>
<protein>
    <submittedName>
        <fullName evidence="3">Pseudopilin GspJ</fullName>
    </submittedName>
</protein>